<dbReference type="SUPFAM" id="SSF53300">
    <property type="entry name" value="vWA-like"/>
    <property type="match status" value="1"/>
</dbReference>
<name>A0ABD2XA09_9HYME</name>
<dbReference type="SMART" id="SM00327">
    <property type="entry name" value="VWA"/>
    <property type="match status" value="1"/>
</dbReference>
<organism evidence="3 4">
    <name type="scientific">Trichogramma kaykai</name>
    <dbReference type="NCBI Taxonomy" id="54128"/>
    <lineage>
        <taxon>Eukaryota</taxon>
        <taxon>Metazoa</taxon>
        <taxon>Ecdysozoa</taxon>
        <taxon>Arthropoda</taxon>
        <taxon>Hexapoda</taxon>
        <taxon>Insecta</taxon>
        <taxon>Pterygota</taxon>
        <taxon>Neoptera</taxon>
        <taxon>Endopterygota</taxon>
        <taxon>Hymenoptera</taxon>
        <taxon>Apocrita</taxon>
        <taxon>Proctotrupomorpha</taxon>
        <taxon>Chalcidoidea</taxon>
        <taxon>Trichogrammatidae</taxon>
        <taxon>Trichogramma</taxon>
    </lineage>
</organism>
<gene>
    <name evidence="3" type="ORF">TKK_004994</name>
</gene>
<feature type="compositionally biased region" description="Low complexity" evidence="1">
    <location>
        <begin position="985"/>
        <end position="994"/>
    </location>
</feature>
<feature type="compositionally biased region" description="Basic and acidic residues" evidence="1">
    <location>
        <begin position="704"/>
        <end position="721"/>
    </location>
</feature>
<feature type="compositionally biased region" description="Low complexity" evidence="1">
    <location>
        <begin position="755"/>
        <end position="773"/>
    </location>
</feature>
<evidence type="ECO:0000259" key="2">
    <source>
        <dbReference type="PROSITE" id="PS50234"/>
    </source>
</evidence>
<dbReference type="AlphaFoldDB" id="A0ABD2XA09"/>
<dbReference type="Gene3D" id="3.40.50.410">
    <property type="entry name" value="von Willebrand factor, type A domain"/>
    <property type="match status" value="1"/>
</dbReference>
<dbReference type="CDD" id="cd00198">
    <property type="entry name" value="vWFA"/>
    <property type="match status" value="1"/>
</dbReference>
<feature type="domain" description="VWFA" evidence="2">
    <location>
        <begin position="3"/>
        <end position="133"/>
    </location>
</feature>
<evidence type="ECO:0000313" key="4">
    <source>
        <dbReference type="Proteomes" id="UP001627154"/>
    </source>
</evidence>
<dbReference type="PANTHER" id="PTHR12957">
    <property type="entry name" value="DEAD/H BOX POLYPEPTIDE 26/DICE1-RELATED"/>
    <property type="match status" value="1"/>
</dbReference>
<accession>A0ABD2XA09</accession>
<comment type="caution">
    <text evidence="3">The sequence shown here is derived from an EMBL/GenBank/DDBJ whole genome shotgun (WGS) entry which is preliminary data.</text>
</comment>
<dbReference type="Proteomes" id="UP001627154">
    <property type="component" value="Unassembled WGS sequence"/>
</dbReference>
<dbReference type="InterPro" id="IPR036465">
    <property type="entry name" value="vWFA_dom_sf"/>
</dbReference>
<evidence type="ECO:0000313" key="3">
    <source>
        <dbReference type="EMBL" id="KAL3401985.1"/>
    </source>
</evidence>
<sequence>MTIIVFLVDTSASMNQRAYLGGRPTLLDVAKSAVETFVKIRQRSQDSRGDRYMLLTFEDTPNNIKAGWKENLNTFMNELKNLSCVGLTNMGAALKNAFDVLNLNRMQTGIDTYGQGRCPFYLEPSVIVVITDGGKYTNANGIHPDFTLPMNVLIPGSELTKEPFRWDQRLFSLVLRLTGTPAVERDTGLVPSDLSPIDAMCEVTGGRSYCITSHRMMMQVIDSLVQKVQAGVVIHFEKFGPDPQPVALAQNEVMPSGGVGVVGVQQHCGDDDEHDDDTIGHTPNGVAPRNPAYPNAPGLGPVAAPGAPPQALAVPGPAAPIPNNNQFNNNTAWHSCRKLIYVQKTASKGYAVGYWPIPESFWPDPVANSLPARSAHPVVKFSCVSQEPLVIENLPFDKYELEPSPLTQYILARKQPMVCWQVFVANSFKSSDVSHPFGYLKASTKLDCVNLFVMPYNYPMLLPILEDLFKVHRGKPTLEWRAVWNNYMKIMPSYYVPPMRRALIKMNAPGPLIQSLLPDNMDNSLSYNVSNYLKRLKNTAKNEFDRLCSKVSELTLSKSLTNPGSSAVIEGLRVTSRTTLKKDLLSNELRLELSKYQDFAVGLVKNRQQQRGAQSYRNAFDIPRKALLDQVIRMRANFLQPALQYTKLLDDDYVHSMPVAQMGNYQEYLKRSTPPLKEIESQPVRQHMFGNPFKIDKRMMVDEADMEPDKSKSRNQDDIQKGQKRPASDLSPAGAAIRPKRKPGPLARDFTLRRPSTCSSTSSSPASSPSSSPIPWRDEIMFPSSPPTSPPALHPPFVVPSINNVNRYPNSVNSVPNAASYGPIMMAPTTSSSNNNANLLQHSPLVNGTLGMLNNVAAALESGNGNNGDISGGVGVGGGVVLSNHIDAKKCANKSDGANNFMMNNINSRGIIANKTEMSRVESRRVDGQLMYDVASAVRLEAELEGVTSNVKSIIGTGNTSSYNSSSGAGGAVGAGGVVGARSYSANKSSSSKANHVDERAPASSQSPLILPRAADVKLEKDRPLSKSKLESIRQHNKDVMAEVYKAVRRQRTNFTELLSYLYTIHGDLETRVSFLRNVASELRRFKRRQLANEVEEYTKKVERETNGYTVVGNKPVFNGAAKIRS</sequence>
<feature type="region of interest" description="Disordered" evidence="1">
    <location>
        <begin position="704"/>
        <end position="788"/>
    </location>
</feature>
<proteinExistence type="predicted"/>
<keyword evidence="4" id="KW-1185">Reference proteome</keyword>
<dbReference type="InterPro" id="IPR029307">
    <property type="entry name" value="INT_SG_DDX_CT_C"/>
</dbReference>
<reference evidence="3 4" key="1">
    <citation type="journal article" date="2024" name="bioRxiv">
        <title>A reference genome for Trichogramma kaykai: A tiny desert-dwelling parasitoid wasp with competing sex-ratio distorters.</title>
        <authorList>
            <person name="Culotta J."/>
            <person name="Lindsey A.R."/>
        </authorList>
    </citation>
    <scope>NUCLEOTIDE SEQUENCE [LARGE SCALE GENOMIC DNA]</scope>
    <source>
        <strain evidence="3 4">KSX58</strain>
    </source>
</reference>
<dbReference type="GO" id="GO:0032991">
    <property type="term" value="C:protein-containing complex"/>
    <property type="evidence" value="ECO:0007669"/>
    <property type="project" value="UniProtKB-ARBA"/>
</dbReference>
<dbReference type="EMBL" id="JBJJXI010000041">
    <property type="protein sequence ID" value="KAL3401985.1"/>
    <property type="molecule type" value="Genomic_DNA"/>
</dbReference>
<evidence type="ECO:0000256" key="1">
    <source>
        <dbReference type="SAM" id="MobiDB-lite"/>
    </source>
</evidence>
<dbReference type="Pfam" id="PF25462">
    <property type="entry name" value="Beta-barrel_INTS6"/>
    <property type="match status" value="1"/>
</dbReference>
<dbReference type="InterPro" id="IPR051113">
    <property type="entry name" value="Integrator_subunit6"/>
</dbReference>
<dbReference type="FunFam" id="3.40.50.410:FF:000010">
    <property type="entry name" value="Integrator complex subunit 6 like"/>
    <property type="match status" value="1"/>
</dbReference>
<feature type="region of interest" description="Disordered" evidence="1">
    <location>
        <begin position="985"/>
        <end position="1009"/>
    </location>
</feature>
<dbReference type="Pfam" id="PF13519">
    <property type="entry name" value="VWA_2"/>
    <property type="match status" value="1"/>
</dbReference>
<dbReference type="InterPro" id="IPR057413">
    <property type="entry name" value="Beta-barrel_INTS6"/>
</dbReference>
<protein>
    <recommendedName>
        <fullName evidence="2">VWFA domain-containing protein</fullName>
    </recommendedName>
</protein>
<dbReference type="InterPro" id="IPR002035">
    <property type="entry name" value="VWF_A"/>
</dbReference>
<dbReference type="Pfam" id="PF15300">
    <property type="entry name" value="INT_SG_DDX_CT_C"/>
    <property type="match status" value="1"/>
</dbReference>
<dbReference type="PROSITE" id="PS50234">
    <property type="entry name" value="VWFA"/>
    <property type="match status" value="1"/>
</dbReference>
<dbReference type="PANTHER" id="PTHR12957:SF2">
    <property type="entry name" value="INTEGRATOR COMPLEX SUBUNIT 6"/>
    <property type="match status" value="1"/>
</dbReference>